<dbReference type="GO" id="GO:0098803">
    <property type="term" value="C:respiratory chain complex"/>
    <property type="evidence" value="ECO:0007669"/>
    <property type="project" value="UniProtKB-UniRule"/>
</dbReference>
<keyword evidence="8 13" id="KW-0249">Electron transport</keyword>
<keyword evidence="12 13" id="KW-0472">Membrane</keyword>
<evidence type="ECO:0000256" key="7">
    <source>
        <dbReference type="ARBA" id="ARBA00022723"/>
    </source>
</evidence>
<dbReference type="EC" id="1.10.3.11" evidence="13"/>
<dbReference type="InterPro" id="IPR002680">
    <property type="entry name" value="AOX"/>
</dbReference>
<comment type="similarity">
    <text evidence="3 13">Belongs to the alternative oxidase family.</text>
</comment>
<dbReference type="EMBL" id="LGRX02015319">
    <property type="protein sequence ID" value="KAK3263528.1"/>
    <property type="molecule type" value="Genomic_DNA"/>
</dbReference>
<accession>A0AAE0FPU6</accession>
<evidence type="ECO:0000256" key="1">
    <source>
        <dbReference type="ARBA" id="ARBA00001192"/>
    </source>
</evidence>
<dbReference type="GO" id="GO:0016020">
    <property type="term" value="C:membrane"/>
    <property type="evidence" value="ECO:0007669"/>
    <property type="project" value="UniProtKB-SubCell"/>
</dbReference>
<keyword evidence="9 14" id="KW-1133">Transmembrane helix</keyword>
<organism evidence="15 16">
    <name type="scientific">Cymbomonas tetramitiformis</name>
    <dbReference type="NCBI Taxonomy" id="36881"/>
    <lineage>
        <taxon>Eukaryota</taxon>
        <taxon>Viridiplantae</taxon>
        <taxon>Chlorophyta</taxon>
        <taxon>Pyramimonadophyceae</taxon>
        <taxon>Pyramimonadales</taxon>
        <taxon>Pyramimonadaceae</taxon>
        <taxon>Cymbomonas</taxon>
    </lineage>
</organism>
<feature type="transmembrane region" description="Helical" evidence="14">
    <location>
        <begin position="183"/>
        <end position="202"/>
    </location>
</feature>
<proteinExistence type="inferred from homology"/>
<evidence type="ECO:0000256" key="8">
    <source>
        <dbReference type="ARBA" id="ARBA00022982"/>
    </source>
</evidence>
<comment type="subcellular location">
    <subcellularLocation>
        <location evidence="2">Membrane</location>
    </subcellularLocation>
</comment>
<dbReference type="GO" id="GO:0106292">
    <property type="term" value="F:superoxide-generating NADPH oxidase activity"/>
    <property type="evidence" value="ECO:0007669"/>
    <property type="project" value="UniProtKB-ARBA"/>
</dbReference>
<dbReference type="AlphaFoldDB" id="A0AAE0FPU6"/>
<evidence type="ECO:0000256" key="3">
    <source>
        <dbReference type="ARBA" id="ARBA00008388"/>
    </source>
</evidence>
<dbReference type="InterPro" id="IPR038659">
    <property type="entry name" value="AOX_sf"/>
</dbReference>
<evidence type="ECO:0000313" key="15">
    <source>
        <dbReference type="EMBL" id="KAK3263528.1"/>
    </source>
</evidence>
<dbReference type="Gene3D" id="1.20.1260.140">
    <property type="entry name" value="Alternative oxidase"/>
    <property type="match status" value="1"/>
</dbReference>
<dbReference type="GO" id="GO:0010230">
    <property type="term" value="P:alternative respiration"/>
    <property type="evidence" value="ECO:0007669"/>
    <property type="project" value="TreeGrafter"/>
</dbReference>
<dbReference type="PANTHER" id="PTHR31803">
    <property type="entry name" value="ALTERNATIVE OXIDASE"/>
    <property type="match status" value="1"/>
</dbReference>
<dbReference type="PANTHER" id="PTHR31803:SF19">
    <property type="entry name" value="UBIQUINOL OXIDASE"/>
    <property type="match status" value="1"/>
</dbReference>
<dbReference type="Pfam" id="PF01786">
    <property type="entry name" value="AOX"/>
    <property type="match status" value="1"/>
</dbReference>
<evidence type="ECO:0000256" key="13">
    <source>
        <dbReference type="RuleBase" id="RU003779"/>
    </source>
</evidence>
<keyword evidence="4" id="KW-0813">Transport</keyword>
<evidence type="ECO:0000256" key="4">
    <source>
        <dbReference type="ARBA" id="ARBA00022448"/>
    </source>
</evidence>
<comment type="caution">
    <text evidence="15">The sequence shown here is derived from an EMBL/GenBank/DDBJ whole genome shotgun (WGS) entry which is preliminary data.</text>
</comment>
<reference evidence="15 16" key="1">
    <citation type="journal article" date="2015" name="Genome Biol. Evol.">
        <title>Comparative Genomics of a Bacterivorous Green Alga Reveals Evolutionary Causalities and Consequences of Phago-Mixotrophic Mode of Nutrition.</title>
        <authorList>
            <person name="Burns J.A."/>
            <person name="Paasch A."/>
            <person name="Narechania A."/>
            <person name="Kim E."/>
        </authorList>
    </citation>
    <scope>NUCLEOTIDE SEQUENCE [LARGE SCALE GENOMIC DNA]</scope>
    <source>
        <strain evidence="15 16">PLY_AMNH</strain>
    </source>
</reference>
<evidence type="ECO:0000256" key="11">
    <source>
        <dbReference type="ARBA" id="ARBA00023004"/>
    </source>
</evidence>
<dbReference type="GO" id="GO:0005739">
    <property type="term" value="C:mitochondrion"/>
    <property type="evidence" value="ECO:0007669"/>
    <property type="project" value="TreeGrafter"/>
</dbReference>
<protein>
    <recommendedName>
        <fullName evidence="13">Ubiquinol oxidase</fullName>
        <ecNumber evidence="13">1.10.3.11</ecNumber>
    </recommendedName>
</protein>
<keyword evidence="7 13" id="KW-0479">Metal-binding</keyword>
<comment type="catalytic activity">
    <reaction evidence="1 13">
        <text>2 a ubiquinol + O2 = 2 a ubiquinone + 2 H2O</text>
        <dbReference type="Rhea" id="RHEA:30255"/>
        <dbReference type="Rhea" id="RHEA-COMP:9565"/>
        <dbReference type="Rhea" id="RHEA-COMP:9566"/>
        <dbReference type="ChEBI" id="CHEBI:15377"/>
        <dbReference type="ChEBI" id="CHEBI:15379"/>
        <dbReference type="ChEBI" id="CHEBI:16389"/>
        <dbReference type="ChEBI" id="CHEBI:17976"/>
        <dbReference type="EC" id="1.10.3.11"/>
    </reaction>
</comment>
<evidence type="ECO:0000256" key="2">
    <source>
        <dbReference type="ARBA" id="ARBA00004370"/>
    </source>
</evidence>
<evidence type="ECO:0000256" key="5">
    <source>
        <dbReference type="ARBA" id="ARBA00022660"/>
    </source>
</evidence>
<keyword evidence="16" id="KW-1185">Reference proteome</keyword>
<evidence type="ECO:0000256" key="10">
    <source>
        <dbReference type="ARBA" id="ARBA00023002"/>
    </source>
</evidence>
<keyword evidence="11 13" id="KW-0408">Iron</keyword>
<dbReference type="GO" id="GO:0102721">
    <property type="term" value="F:ubiquinol:oxygen oxidoreductase activity"/>
    <property type="evidence" value="ECO:0007669"/>
    <property type="project" value="UniProtKB-EC"/>
</dbReference>
<keyword evidence="5 13" id="KW-0679">Respiratory chain</keyword>
<evidence type="ECO:0000256" key="9">
    <source>
        <dbReference type="ARBA" id="ARBA00022989"/>
    </source>
</evidence>
<keyword evidence="6 13" id="KW-0812">Transmembrane</keyword>
<comment type="cofactor">
    <cofactor evidence="13">
        <name>Fe cation</name>
        <dbReference type="ChEBI" id="CHEBI:24875"/>
    </cofactor>
    <text evidence="13">Binds 2 iron ions per subunit.</text>
</comment>
<evidence type="ECO:0000256" key="12">
    <source>
        <dbReference type="ARBA" id="ARBA00023136"/>
    </source>
</evidence>
<evidence type="ECO:0000256" key="6">
    <source>
        <dbReference type="ARBA" id="ARBA00022692"/>
    </source>
</evidence>
<gene>
    <name evidence="15" type="ORF">CYMTET_27669</name>
</gene>
<evidence type="ECO:0000313" key="16">
    <source>
        <dbReference type="Proteomes" id="UP001190700"/>
    </source>
</evidence>
<evidence type="ECO:0000256" key="14">
    <source>
        <dbReference type="SAM" id="Phobius"/>
    </source>
</evidence>
<dbReference type="GO" id="GO:0009916">
    <property type="term" value="F:alternative oxidase activity"/>
    <property type="evidence" value="ECO:0007669"/>
    <property type="project" value="UniProtKB-UniRule"/>
</dbReference>
<sequence>MEAVDPEYTECEVNLDEFRKKTPGSLFHLARENFDLEFGGIKVAVGNALRNILDAAWPPKQPRAKGMPDCMGFVLDDEAVRQKDLTHEAAEDEPALIRWAYNTSVWGLDLLYEGKPIQRFWVLEVIARVPYFSYVSVLHFYESMGWWQNTDLSKVHFAEAYAEQHHLLIMEALGGNNRWFDRFIAQHTAIAYYWAIVFLYWFSPKWSYYFMQLVEQHAADTYEQFVLENAELLQELPPPTVALDYYRDGDLYMFDEFMVSTAPNTRRPPVDNMLQVFENIRDDEREHVKTMIQCQDYEWLASMQVSPHSIESRRAWKEWSDMVNNESSEQKKV</sequence>
<dbReference type="GO" id="GO:0046872">
    <property type="term" value="F:metal ion binding"/>
    <property type="evidence" value="ECO:0007669"/>
    <property type="project" value="UniProtKB-UniRule"/>
</dbReference>
<dbReference type="Proteomes" id="UP001190700">
    <property type="component" value="Unassembled WGS sequence"/>
</dbReference>
<keyword evidence="10 13" id="KW-0560">Oxidoreductase</keyword>
<name>A0AAE0FPU6_9CHLO</name>